<feature type="domain" description="DUF7343" evidence="3">
    <location>
        <begin position="136"/>
        <end position="196"/>
    </location>
</feature>
<feature type="region of interest" description="Disordered" evidence="1">
    <location>
        <begin position="183"/>
        <end position="215"/>
    </location>
</feature>
<dbReference type="Pfam" id="PF24034">
    <property type="entry name" value="DUF7343"/>
    <property type="match status" value="1"/>
</dbReference>
<evidence type="ECO:0000256" key="1">
    <source>
        <dbReference type="SAM" id="MobiDB-lite"/>
    </source>
</evidence>
<dbReference type="Gene3D" id="1.10.10.10">
    <property type="entry name" value="Winged helix-like DNA-binding domain superfamily/Winged helix DNA-binding domain"/>
    <property type="match status" value="1"/>
</dbReference>
<accession>A0A2A5QS08</accession>
<gene>
    <name evidence="4" type="ORF">CP557_03220</name>
</gene>
<dbReference type="InterPro" id="IPR055767">
    <property type="entry name" value="DUF7343"/>
</dbReference>
<keyword evidence="5" id="KW-1185">Reference proteome</keyword>
<feature type="region of interest" description="Disordered" evidence="1">
    <location>
        <begin position="106"/>
        <end position="132"/>
    </location>
</feature>
<feature type="compositionally biased region" description="Acidic residues" evidence="1">
    <location>
        <begin position="206"/>
        <end position="215"/>
    </location>
</feature>
<dbReference type="AlphaFoldDB" id="A0A2A5QS08"/>
<dbReference type="EMBL" id="NXNI01000001">
    <property type="protein sequence ID" value="PCR89631.1"/>
    <property type="molecule type" value="Genomic_DNA"/>
</dbReference>
<evidence type="ECO:0000256" key="2">
    <source>
        <dbReference type="SAM" id="Phobius"/>
    </source>
</evidence>
<feature type="transmembrane region" description="Helical" evidence="2">
    <location>
        <begin position="65"/>
        <end position="84"/>
    </location>
</feature>
<name>A0A2A5QS08_9EURY</name>
<organism evidence="4 5">
    <name type="scientific">Natrinema ejinorense</name>
    <dbReference type="NCBI Taxonomy" id="373386"/>
    <lineage>
        <taxon>Archaea</taxon>
        <taxon>Methanobacteriati</taxon>
        <taxon>Methanobacteriota</taxon>
        <taxon>Stenosarchaea group</taxon>
        <taxon>Halobacteria</taxon>
        <taxon>Halobacteriales</taxon>
        <taxon>Natrialbaceae</taxon>
        <taxon>Natrinema</taxon>
    </lineage>
</organism>
<dbReference type="RefSeq" id="WP_097378578.1">
    <property type="nucleotide sequence ID" value="NZ_NXNI01000001.1"/>
</dbReference>
<evidence type="ECO:0000259" key="3">
    <source>
        <dbReference type="Pfam" id="PF24034"/>
    </source>
</evidence>
<feature type="compositionally biased region" description="Basic and acidic residues" evidence="1">
    <location>
        <begin position="113"/>
        <end position="123"/>
    </location>
</feature>
<keyword evidence="2" id="KW-0472">Membrane</keyword>
<proteinExistence type="predicted"/>
<dbReference type="OrthoDB" id="27885at2157"/>
<comment type="caution">
    <text evidence="4">The sequence shown here is derived from an EMBL/GenBank/DDBJ whole genome shotgun (WGS) entry which is preliminary data.</text>
</comment>
<reference evidence="4 5" key="1">
    <citation type="submission" date="2017-09" db="EMBL/GenBank/DDBJ databases">
        <title>Genome sequences of Natrinema ejinorence JCM 13890T.</title>
        <authorList>
            <person name="Roh S.W."/>
            <person name="Kim Y.B."/>
            <person name="Kim J.Y."/>
        </authorList>
    </citation>
    <scope>NUCLEOTIDE SEQUENCE [LARGE SCALE GENOMIC DNA]</scope>
    <source>
        <strain evidence="4 5">JCM 13890</strain>
    </source>
</reference>
<keyword evidence="2" id="KW-0812">Transmembrane</keyword>
<evidence type="ECO:0000313" key="5">
    <source>
        <dbReference type="Proteomes" id="UP000219689"/>
    </source>
</evidence>
<dbReference type="InterPro" id="IPR036388">
    <property type="entry name" value="WH-like_DNA-bd_sf"/>
</dbReference>
<protein>
    <submittedName>
        <fullName evidence="4">MarR family transcriptional regulator</fullName>
    </submittedName>
</protein>
<dbReference type="Proteomes" id="UP000219689">
    <property type="component" value="Unassembled WGS sequence"/>
</dbReference>
<evidence type="ECO:0000313" key="4">
    <source>
        <dbReference type="EMBL" id="PCR89631.1"/>
    </source>
</evidence>
<dbReference type="InterPro" id="IPR036390">
    <property type="entry name" value="WH_DNA-bd_sf"/>
</dbReference>
<sequence>MVSTPQIGVRARFASMQSSISIDMAPASIQRYDVHAIASGPAVSQIGDRSGGSLSGVQLLRVTSVWEWALIAVLFLLITGLVGLRMADVLSERDIDVSSLVLVPETGADEDDSGRTRASDRGAYESYLSPDTPPQLLSDEGRVVRLLVANHGQIRQHRITEETGWSKSKVSRICSQMHADGTIEKQSVGRENVITLADRPPSREGESDEVDNPLP</sequence>
<keyword evidence="2" id="KW-1133">Transmembrane helix</keyword>
<dbReference type="SUPFAM" id="SSF46785">
    <property type="entry name" value="Winged helix' DNA-binding domain"/>
    <property type="match status" value="1"/>
</dbReference>